<dbReference type="AlphaFoldDB" id="A0A0G0WYK1"/>
<keyword evidence="1" id="KW-1133">Transmembrane helix</keyword>
<feature type="transmembrane region" description="Helical" evidence="1">
    <location>
        <begin position="73"/>
        <end position="91"/>
    </location>
</feature>
<feature type="transmembrane region" description="Helical" evidence="1">
    <location>
        <begin position="43"/>
        <end position="66"/>
    </location>
</feature>
<evidence type="ECO:0000313" key="3">
    <source>
        <dbReference type="Proteomes" id="UP000034163"/>
    </source>
</evidence>
<proteinExistence type="predicted"/>
<dbReference type="Proteomes" id="UP000034163">
    <property type="component" value="Unassembled WGS sequence"/>
</dbReference>
<dbReference type="EMBL" id="LCBS01000005">
    <property type="protein sequence ID" value="KKS17212.1"/>
    <property type="molecule type" value="Genomic_DNA"/>
</dbReference>
<sequence>MITIISCIVLVLAFILIGDFSQRLSRGVVKPFIKRLSKSDLAYLIYIALLAFCVFVLSVYLALFVLGYNGSNLPVILILVVCTMISYYISYQICGVRLYCIEIGERALREITKDVIKQTVLDYRLFTAYFQVLTEKGHTYLVTVRYYYQVVDVRRKGNVKYQFRYDQDGSLTRVA</sequence>
<evidence type="ECO:0000256" key="1">
    <source>
        <dbReference type="SAM" id="Phobius"/>
    </source>
</evidence>
<keyword evidence="1" id="KW-0812">Transmembrane</keyword>
<reference evidence="2 3" key="1">
    <citation type="journal article" date="2015" name="Nature">
        <title>rRNA introns, odd ribosomes, and small enigmatic genomes across a large radiation of phyla.</title>
        <authorList>
            <person name="Brown C.T."/>
            <person name="Hug L.A."/>
            <person name="Thomas B.C."/>
            <person name="Sharon I."/>
            <person name="Castelle C.J."/>
            <person name="Singh A."/>
            <person name="Wilkins M.J."/>
            <person name="Williams K.H."/>
            <person name="Banfield J.F."/>
        </authorList>
    </citation>
    <scope>NUCLEOTIDE SEQUENCE [LARGE SCALE GENOMIC DNA]</scope>
</reference>
<name>A0A0G0WYK1_UNCKA</name>
<keyword evidence="1" id="KW-0472">Membrane</keyword>
<accession>A0A0G0WYK1</accession>
<gene>
    <name evidence="2" type="ORF">UU72_C0005G0019</name>
</gene>
<evidence type="ECO:0000313" key="2">
    <source>
        <dbReference type="EMBL" id="KKS17212.1"/>
    </source>
</evidence>
<comment type="caution">
    <text evidence="2">The sequence shown here is derived from an EMBL/GenBank/DDBJ whole genome shotgun (WGS) entry which is preliminary data.</text>
</comment>
<protein>
    <submittedName>
        <fullName evidence="2">Uncharacterized protein</fullName>
    </submittedName>
</protein>
<organism evidence="2 3">
    <name type="scientific">candidate division WWE3 bacterium GW2011_GWB1_41_6</name>
    <dbReference type="NCBI Taxonomy" id="1619112"/>
    <lineage>
        <taxon>Bacteria</taxon>
        <taxon>Katanobacteria</taxon>
    </lineage>
</organism>